<keyword evidence="3" id="KW-0255">Endonuclease</keyword>
<dbReference type="Pfam" id="PF03372">
    <property type="entry name" value="Exo_endo_phos"/>
    <property type="match status" value="1"/>
</dbReference>
<protein>
    <submittedName>
        <fullName evidence="3">ExeM/NucH family extracellular endonuclease</fullName>
    </submittedName>
</protein>
<dbReference type="SUPFAM" id="SSF56219">
    <property type="entry name" value="DNase I-like"/>
    <property type="match status" value="1"/>
</dbReference>
<keyword evidence="3" id="KW-0378">Hydrolase</keyword>
<evidence type="ECO:0000313" key="4">
    <source>
        <dbReference type="Proteomes" id="UP000294850"/>
    </source>
</evidence>
<reference evidence="3 4" key="1">
    <citation type="submission" date="2019-03" db="EMBL/GenBank/DDBJ databases">
        <title>Dyadobacter AR-3-6 sp. nov., isolated from arctic soil.</title>
        <authorList>
            <person name="Chaudhary D.K."/>
        </authorList>
    </citation>
    <scope>NUCLEOTIDE SEQUENCE [LARGE SCALE GENOMIC DNA]</scope>
    <source>
        <strain evidence="3 4">AR-3-6</strain>
    </source>
</reference>
<dbReference type="RefSeq" id="WP_131957335.1">
    <property type="nucleotide sequence ID" value="NZ_SMFL01000002.1"/>
</dbReference>
<proteinExistence type="predicted"/>
<dbReference type="CDD" id="cd10283">
    <property type="entry name" value="MnuA_DNase1-like"/>
    <property type="match status" value="1"/>
</dbReference>
<accession>A0A4R5DSX3</accession>
<dbReference type="NCBIfam" id="TIGR04183">
    <property type="entry name" value="Por_Secre_tail"/>
    <property type="match status" value="1"/>
</dbReference>
<feature type="domain" description="LTD" evidence="2">
    <location>
        <begin position="18"/>
        <end position="153"/>
    </location>
</feature>
<dbReference type="OrthoDB" id="9800417at2"/>
<feature type="chain" id="PRO_5020760964" evidence="1">
    <location>
        <begin position="25"/>
        <end position="1096"/>
    </location>
</feature>
<dbReference type="PROSITE" id="PS51841">
    <property type="entry name" value="LTD"/>
    <property type="match status" value="1"/>
</dbReference>
<keyword evidence="4" id="KW-1185">Reference proteome</keyword>
<dbReference type="EMBL" id="SMFL01000002">
    <property type="protein sequence ID" value="TDE17469.1"/>
    <property type="molecule type" value="Genomic_DNA"/>
</dbReference>
<organism evidence="3 4">
    <name type="scientific">Dyadobacter psychrotolerans</name>
    <dbReference type="NCBI Taxonomy" id="2541721"/>
    <lineage>
        <taxon>Bacteria</taxon>
        <taxon>Pseudomonadati</taxon>
        <taxon>Bacteroidota</taxon>
        <taxon>Cytophagia</taxon>
        <taxon>Cytophagales</taxon>
        <taxon>Spirosomataceae</taxon>
        <taxon>Dyadobacter</taxon>
    </lineage>
</organism>
<dbReference type="Pfam" id="PF18962">
    <property type="entry name" value="Por_Secre_tail"/>
    <property type="match status" value="1"/>
</dbReference>
<dbReference type="PANTHER" id="PTHR42834:SF1">
    <property type="entry name" value="ENDONUCLEASE_EXONUCLEASE_PHOSPHATASE FAMILY PROTEIN (AFU_ORTHOLOGUE AFUA_3G09210)"/>
    <property type="match status" value="1"/>
</dbReference>
<dbReference type="NCBIfam" id="NF033681">
    <property type="entry name" value="ExeM_NucH_DNase"/>
    <property type="match status" value="1"/>
</dbReference>
<name>A0A4R5DSX3_9BACT</name>
<dbReference type="PANTHER" id="PTHR42834">
    <property type="entry name" value="ENDONUCLEASE/EXONUCLEASE/PHOSPHATASE FAMILY PROTEIN (AFU_ORTHOLOGUE AFUA_3G09210)"/>
    <property type="match status" value="1"/>
</dbReference>
<dbReference type="InterPro" id="IPR036691">
    <property type="entry name" value="Endo/exonu/phosph_ase_sf"/>
</dbReference>
<keyword evidence="3" id="KW-0540">Nuclease</keyword>
<sequence length="1096" mass="114227">MKQKLLFLCVGLLGLCHAPIQVRAQTADHVVISEVYGGGGNGGAPFKNDFIELYNPTSTAISLNNWSVQFTSAAGTSWAPVALSGEIKAKGYYLIQQAAGAGTTMASLPTPDATGTSMMGAGSGKVILCQCTAALSGAKPTGTTIIDFVGYGSTVSYEGTGPTGTPANATSVERKVSATSTAALLGPSGSDYLKGNGWDSNDNGQDFVVQTAVNPQNSTSNREPSDGLFSGSAALDFANQYVNLNSGVKPLILTYNNLTNEDVTISTASPFSISKTAAGAFGTSLTFTQSELPTTSTNFTVYVVVNPSAIGAVNGLLSFSGGGSTPGSVTLSANGVTAFPTTKISAIQGTGSMATSGSFTVEAIVTGVYGTLDPPGFYIQEEDADWDGDLNTSEGIFVSQANPTVAIGDKVLVTGTVDESNTSPSFNQAAIIAPAISIISSGNPAPSFSSIDNANYSIAAAEKYEAMRVQFTSDLVVSDNFSLAQYGELGLSMSGSVYTATQIVDPNDNPETGTNFETSPGNSNAAAVTAYETANANKVIVLDDGSGLSNPSPTPYLDPVLKTIRINSSISSLKGIMGYGFLKYRIQPLPGGDAPVVVSAPRPTVPTFTNATIKLASFNVLNYFNGNGSGGGFPTSRGATTAAAFAIQRSKIIEAISQINADVVGLLEIENDGVGTLSAIQDLVNGLNAKMGANTYSIVKDGSSIQTGNTDEIKCAIIYKNATIFPEGAAALTGVTGQRPFLAQTFTTTASEKFNFIVNHFKSKGSGGTGADADNGDGQGFYNATRKAQASALVTFINALVTTSGSDRIVSVGDYNAYFEEDPLDLLRASGLVVASTSTAHSYLFNGALGSLDHAVISSSMTDKVAVQKWNINSNEPTLLQYTNTTYTDASSPFRSSDHDPILIGVNFSGALPVNLISFTAKEVNKQIQLNWKTASEINNSHFTVQRSADAVSFEDLAVIDGAGNTSTVKTYSFLDAAPLEGLSYYRLKQLDLDGTTTNSRVVTVKLNGEADRELTVYPNPVTDHVTLKLAGRMATAKSLKYEILSQDGVKLLSGKGSLSEINKSADRALPNIKSGIYLIRISGADETHVFRFVKQ</sequence>
<gene>
    <name evidence="3" type="ORF">E0F88_06155</name>
</gene>
<dbReference type="InterPro" id="IPR005135">
    <property type="entry name" value="Endo/exonuclease/phosphatase"/>
</dbReference>
<dbReference type="InterPro" id="IPR026444">
    <property type="entry name" value="Secre_tail"/>
</dbReference>
<feature type="signal peptide" evidence="1">
    <location>
        <begin position="1"/>
        <end position="24"/>
    </location>
</feature>
<evidence type="ECO:0000259" key="2">
    <source>
        <dbReference type="PROSITE" id="PS51841"/>
    </source>
</evidence>
<dbReference type="AlphaFoldDB" id="A0A4R5DSX3"/>
<dbReference type="Gene3D" id="3.60.10.10">
    <property type="entry name" value="Endonuclease/exonuclease/phosphatase"/>
    <property type="match status" value="1"/>
</dbReference>
<dbReference type="GO" id="GO:0004519">
    <property type="term" value="F:endonuclease activity"/>
    <property type="evidence" value="ECO:0007669"/>
    <property type="project" value="UniProtKB-KW"/>
</dbReference>
<comment type="caution">
    <text evidence="3">The sequence shown here is derived from an EMBL/GenBank/DDBJ whole genome shotgun (WGS) entry which is preliminary data.</text>
</comment>
<dbReference type="Pfam" id="PF00932">
    <property type="entry name" value="LTD"/>
    <property type="match status" value="1"/>
</dbReference>
<dbReference type="Proteomes" id="UP000294850">
    <property type="component" value="Unassembled WGS sequence"/>
</dbReference>
<keyword evidence="1" id="KW-0732">Signal</keyword>
<evidence type="ECO:0000256" key="1">
    <source>
        <dbReference type="SAM" id="SignalP"/>
    </source>
</evidence>
<dbReference type="CDD" id="cd04486">
    <property type="entry name" value="YhcR_OBF_like"/>
    <property type="match status" value="1"/>
</dbReference>
<evidence type="ECO:0000313" key="3">
    <source>
        <dbReference type="EMBL" id="TDE17469.1"/>
    </source>
</evidence>
<dbReference type="InterPro" id="IPR001322">
    <property type="entry name" value="Lamin_tail_dom"/>
</dbReference>
<dbReference type="InterPro" id="IPR047971">
    <property type="entry name" value="ExeM-like"/>
</dbReference>